<feature type="compositionally biased region" description="Basic and acidic residues" evidence="17">
    <location>
        <begin position="2235"/>
        <end position="2249"/>
    </location>
</feature>
<feature type="compositionally biased region" description="Low complexity" evidence="17">
    <location>
        <begin position="2319"/>
        <end position="2334"/>
    </location>
</feature>
<feature type="compositionally biased region" description="Pro residues" evidence="17">
    <location>
        <begin position="450"/>
        <end position="463"/>
    </location>
</feature>
<keyword evidence="11" id="KW-0539">Nucleus</keyword>
<keyword evidence="7" id="KW-0964">Secreted</keyword>
<dbReference type="PRINTS" id="PR00133">
    <property type="entry name" value="GLHYDRLASE3"/>
</dbReference>
<feature type="compositionally biased region" description="Basic and acidic residues" evidence="17">
    <location>
        <begin position="1488"/>
        <end position="1504"/>
    </location>
</feature>
<dbReference type="InterPro" id="IPR011658">
    <property type="entry name" value="PA14_dom"/>
</dbReference>
<comment type="subcellular location">
    <subcellularLocation>
        <location evidence="2">Nucleus</location>
    </subcellularLocation>
    <subcellularLocation>
        <location evidence="3">Secreted</location>
    </subcellularLocation>
</comment>
<feature type="compositionally biased region" description="Basic and acidic residues" evidence="17">
    <location>
        <begin position="1939"/>
        <end position="1970"/>
    </location>
</feature>
<dbReference type="Gene3D" id="2.60.40.10">
    <property type="entry name" value="Immunoglobulins"/>
    <property type="match status" value="1"/>
</dbReference>
<feature type="compositionally biased region" description="Low complexity" evidence="17">
    <location>
        <begin position="2394"/>
        <end position="2403"/>
    </location>
</feature>
<dbReference type="GO" id="GO:0005576">
    <property type="term" value="C:extracellular region"/>
    <property type="evidence" value="ECO:0007669"/>
    <property type="project" value="UniProtKB-SubCell"/>
</dbReference>
<dbReference type="InterPro" id="IPR036881">
    <property type="entry name" value="Glyco_hydro_3_C_sf"/>
</dbReference>
<feature type="compositionally biased region" description="Polar residues" evidence="17">
    <location>
        <begin position="1989"/>
        <end position="2008"/>
    </location>
</feature>
<evidence type="ECO:0000256" key="13">
    <source>
        <dbReference type="ARBA" id="ARBA00023295"/>
    </source>
</evidence>
<dbReference type="GO" id="GO:0000445">
    <property type="term" value="C:THO complex part of transcription export complex"/>
    <property type="evidence" value="ECO:0007669"/>
    <property type="project" value="TreeGrafter"/>
</dbReference>
<dbReference type="EC" id="3.2.1.21" evidence="15"/>
<feature type="compositionally biased region" description="Polar residues" evidence="17">
    <location>
        <begin position="2473"/>
        <end position="2488"/>
    </location>
</feature>
<feature type="compositionally biased region" description="Basic and acidic residues" evidence="17">
    <location>
        <begin position="2078"/>
        <end position="2101"/>
    </location>
</feature>
<feature type="compositionally biased region" description="Low complexity" evidence="17">
    <location>
        <begin position="434"/>
        <end position="449"/>
    </location>
</feature>
<dbReference type="InterPro" id="IPR036962">
    <property type="entry name" value="Glyco_hydro_3_N_sf"/>
</dbReference>
<feature type="compositionally biased region" description="Low complexity" evidence="17">
    <location>
        <begin position="410"/>
        <end position="421"/>
    </location>
</feature>
<dbReference type="GO" id="GO:0008422">
    <property type="term" value="F:beta-glucosidase activity"/>
    <property type="evidence" value="ECO:0007669"/>
    <property type="project" value="UniProtKB-EC"/>
</dbReference>
<proteinExistence type="inferred from homology"/>
<keyword evidence="10" id="KW-0325">Glycoprotein</keyword>
<dbReference type="InterPro" id="IPR021418">
    <property type="entry name" value="THO_THOC2_C"/>
</dbReference>
<keyword evidence="8 15" id="KW-0378">Hydrolase</keyword>
<feature type="compositionally biased region" description="Basic and acidic residues" evidence="17">
    <location>
        <begin position="916"/>
        <end position="938"/>
    </location>
</feature>
<feature type="compositionally biased region" description="Basic and acidic residues" evidence="17">
    <location>
        <begin position="2189"/>
        <end position="2222"/>
    </location>
</feature>
<feature type="compositionally biased region" description="Polar residues" evidence="17">
    <location>
        <begin position="2063"/>
        <end position="2074"/>
    </location>
</feature>
<dbReference type="SUPFAM" id="SSF52279">
    <property type="entry name" value="Beta-D-glucan exohydrolase, C-terminal domain"/>
    <property type="match status" value="1"/>
</dbReference>
<comment type="pathway">
    <text evidence="4 15">Glycan metabolism; cellulose degradation.</text>
</comment>
<dbReference type="EMBL" id="JACBAD010001955">
    <property type="protein sequence ID" value="KAF7125991.1"/>
    <property type="molecule type" value="Genomic_DNA"/>
</dbReference>
<protein>
    <recommendedName>
        <fullName evidence="15">beta-glucosidase</fullName>
        <ecNumber evidence="15">3.2.1.21</ecNumber>
    </recommendedName>
</protein>
<dbReference type="InterPro" id="IPR017853">
    <property type="entry name" value="GH"/>
</dbReference>
<feature type="compositionally biased region" description="Low complexity" evidence="17">
    <location>
        <begin position="2224"/>
        <end position="2234"/>
    </location>
</feature>
<dbReference type="GO" id="GO:0030245">
    <property type="term" value="P:cellulose catabolic process"/>
    <property type="evidence" value="ECO:0007669"/>
    <property type="project" value="UniProtKB-UniPathway"/>
</dbReference>
<keyword evidence="9" id="KW-0136">Cellulose degradation</keyword>
<dbReference type="Proteomes" id="UP000662466">
    <property type="component" value="Unassembled WGS sequence"/>
</dbReference>
<keyword evidence="13 15" id="KW-0326">Glycosidase</keyword>
<dbReference type="Proteomes" id="UP000630445">
    <property type="component" value="Unassembled WGS sequence"/>
</dbReference>
<feature type="compositionally biased region" description="Basic and acidic residues" evidence="17">
    <location>
        <begin position="349"/>
        <end position="358"/>
    </location>
</feature>
<evidence type="ECO:0000256" key="11">
    <source>
        <dbReference type="ARBA" id="ARBA00023242"/>
    </source>
</evidence>
<dbReference type="PROSITE" id="PS51820">
    <property type="entry name" value="PA14"/>
    <property type="match status" value="1"/>
</dbReference>
<evidence type="ECO:0000256" key="15">
    <source>
        <dbReference type="RuleBase" id="RU361161"/>
    </source>
</evidence>
<feature type="coiled-coil region" evidence="16">
    <location>
        <begin position="1596"/>
        <end position="1663"/>
    </location>
</feature>
<dbReference type="Pfam" id="PF16134">
    <property type="entry name" value="THOC2_N"/>
    <property type="match status" value="1"/>
</dbReference>
<feature type="compositionally biased region" description="Basic and acidic residues" evidence="17">
    <location>
        <begin position="2107"/>
        <end position="2116"/>
    </location>
</feature>
<dbReference type="GO" id="GO:0006397">
    <property type="term" value="P:mRNA processing"/>
    <property type="evidence" value="ECO:0007669"/>
    <property type="project" value="InterPro"/>
</dbReference>
<evidence type="ECO:0000256" key="7">
    <source>
        <dbReference type="ARBA" id="ARBA00022525"/>
    </source>
</evidence>
<dbReference type="FunFam" id="3.20.20.300:FF:000006">
    <property type="entry name" value="Beta-glucosidase H"/>
    <property type="match status" value="1"/>
</dbReference>
<dbReference type="InterPro" id="IPR021726">
    <property type="entry name" value="THO_THOC2_N"/>
</dbReference>
<accession>A0A8H6PCN0</accession>
<evidence type="ECO:0000256" key="10">
    <source>
        <dbReference type="ARBA" id="ARBA00023180"/>
    </source>
</evidence>
<dbReference type="Pfam" id="PF05368">
    <property type="entry name" value="NmrA"/>
    <property type="match status" value="1"/>
</dbReference>
<organism evidence="19 21">
    <name type="scientific">Aspergillus hiratsukae</name>
    <dbReference type="NCBI Taxonomy" id="1194566"/>
    <lineage>
        <taxon>Eukaryota</taxon>
        <taxon>Fungi</taxon>
        <taxon>Dikarya</taxon>
        <taxon>Ascomycota</taxon>
        <taxon>Pezizomycotina</taxon>
        <taxon>Eurotiomycetes</taxon>
        <taxon>Eurotiomycetidae</taxon>
        <taxon>Eurotiales</taxon>
        <taxon>Aspergillaceae</taxon>
        <taxon>Aspergillus</taxon>
        <taxon>Aspergillus subgen. Fumigati</taxon>
    </lineage>
</organism>
<feature type="compositionally biased region" description="Basic and acidic residues" evidence="17">
    <location>
        <begin position="2126"/>
        <end position="2177"/>
    </location>
</feature>
<comment type="similarity">
    <text evidence="6">Belongs to the THOC2 family.</text>
</comment>
<dbReference type="Pfam" id="PF14310">
    <property type="entry name" value="Fn3-like"/>
    <property type="match status" value="1"/>
</dbReference>
<evidence type="ECO:0000256" key="1">
    <source>
        <dbReference type="ARBA" id="ARBA00000448"/>
    </source>
</evidence>
<dbReference type="FunFam" id="2.60.120.260:FF:000119">
    <property type="entry name" value="Probable beta-glucosidase I"/>
    <property type="match status" value="1"/>
</dbReference>
<feature type="compositionally biased region" description="Gly residues" evidence="17">
    <location>
        <begin position="2455"/>
        <end position="2464"/>
    </location>
</feature>
<dbReference type="Gene3D" id="3.20.20.300">
    <property type="entry name" value="Glycoside hydrolase, family 3, N-terminal domain"/>
    <property type="match status" value="1"/>
</dbReference>
<dbReference type="Pfam" id="PF00933">
    <property type="entry name" value="Glyco_hydro_3"/>
    <property type="match status" value="1"/>
</dbReference>
<evidence type="ECO:0000256" key="2">
    <source>
        <dbReference type="ARBA" id="ARBA00004123"/>
    </source>
</evidence>
<name>A0A8H6PCN0_9EURO</name>
<evidence type="ECO:0000256" key="16">
    <source>
        <dbReference type="SAM" id="Coils"/>
    </source>
</evidence>
<dbReference type="Pfam" id="PF11732">
    <property type="entry name" value="Thoc2"/>
    <property type="match status" value="1"/>
</dbReference>
<keyword evidence="12 15" id="KW-0119">Carbohydrate metabolism</keyword>
<evidence type="ECO:0000256" key="3">
    <source>
        <dbReference type="ARBA" id="ARBA00004613"/>
    </source>
</evidence>
<dbReference type="EMBL" id="JACBAF010002141">
    <property type="protein sequence ID" value="KAF7166433.1"/>
    <property type="molecule type" value="Genomic_DNA"/>
</dbReference>
<feature type="compositionally biased region" description="Polar residues" evidence="17">
    <location>
        <begin position="2033"/>
        <end position="2043"/>
    </location>
</feature>
<dbReference type="InterPro" id="IPR032302">
    <property type="entry name" value="THOC2_N"/>
</dbReference>
<keyword evidence="14 15" id="KW-0624">Polysaccharide degradation</keyword>
<comment type="similarity">
    <text evidence="5 15">Belongs to the glycosyl hydrolase 3 family.</text>
</comment>
<dbReference type="InterPro" id="IPR001764">
    <property type="entry name" value="Glyco_hydro_3_N"/>
</dbReference>
<evidence type="ECO:0000256" key="17">
    <source>
        <dbReference type="SAM" id="MobiDB-lite"/>
    </source>
</evidence>
<comment type="catalytic activity">
    <reaction evidence="1 15">
        <text>Hydrolysis of terminal, non-reducing beta-D-glucosyl residues with release of beta-D-glucose.</text>
        <dbReference type="EC" id="3.2.1.21"/>
    </reaction>
</comment>
<dbReference type="Pfam" id="PF01915">
    <property type="entry name" value="Glyco_hydro_3_C"/>
    <property type="match status" value="1"/>
</dbReference>
<dbReference type="InterPro" id="IPR019800">
    <property type="entry name" value="Glyco_hydro_3_AS"/>
</dbReference>
<dbReference type="UniPathway" id="UPA00696"/>
<keyword evidence="21" id="KW-1185">Reference proteome</keyword>
<feature type="compositionally biased region" description="Basic and acidic residues" evidence="17">
    <location>
        <begin position="2363"/>
        <end position="2378"/>
    </location>
</feature>
<keyword evidence="16" id="KW-0175">Coiled coil</keyword>
<evidence type="ECO:0000256" key="12">
    <source>
        <dbReference type="ARBA" id="ARBA00023277"/>
    </source>
</evidence>
<feature type="compositionally biased region" description="Low complexity" evidence="17">
    <location>
        <begin position="1897"/>
        <end position="1910"/>
    </location>
</feature>
<feature type="region of interest" description="Disordered" evidence="17">
    <location>
        <begin position="1894"/>
        <end position="2541"/>
    </location>
</feature>
<feature type="compositionally biased region" description="Low complexity" evidence="17">
    <location>
        <begin position="2303"/>
        <end position="2312"/>
    </location>
</feature>
<dbReference type="GO" id="GO:0003729">
    <property type="term" value="F:mRNA binding"/>
    <property type="evidence" value="ECO:0007669"/>
    <property type="project" value="TreeGrafter"/>
</dbReference>
<evidence type="ECO:0000313" key="21">
    <source>
        <dbReference type="Proteomes" id="UP000630445"/>
    </source>
</evidence>
<feature type="compositionally biased region" description="Low complexity" evidence="17">
    <location>
        <begin position="365"/>
        <end position="377"/>
    </location>
</feature>
<feature type="region of interest" description="Disordered" evidence="17">
    <location>
        <begin position="916"/>
        <end position="946"/>
    </location>
</feature>
<feature type="region of interest" description="Disordered" evidence="17">
    <location>
        <begin position="1531"/>
        <end position="1554"/>
    </location>
</feature>
<evidence type="ECO:0000256" key="4">
    <source>
        <dbReference type="ARBA" id="ARBA00004987"/>
    </source>
</evidence>
<dbReference type="InterPro" id="IPR040007">
    <property type="entry name" value="Tho2"/>
</dbReference>
<dbReference type="GO" id="GO:0006406">
    <property type="term" value="P:mRNA export from nucleus"/>
    <property type="evidence" value="ECO:0007669"/>
    <property type="project" value="InterPro"/>
</dbReference>
<evidence type="ECO:0000256" key="8">
    <source>
        <dbReference type="ARBA" id="ARBA00022801"/>
    </source>
</evidence>
<dbReference type="FunFam" id="2.60.40.10:FF:000495">
    <property type="entry name" value="Periplasmic beta-glucosidase"/>
    <property type="match status" value="1"/>
</dbReference>
<dbReference type="Gene3D" id="2.60.120.260">
    <property type="entry name" value="Galactose-binding domain-like"/>
    <property type="match status" value="1"/>
</dbReference>
<dbReference type="InterPro" id="IPR013783">
    <property type="entry name" value="Ig-like_fold"/>
</dbReference>
<dbReference type="SMART" id="SM00758">
    <property type="entry name" value="PA14"/>
    <property type="match status" value="1"/>
</dbReference>
<evidence type="ECO:0000313" key="20">
    <source>
        <dbReference type="EMBL" id="KAF7166433.1"/>
    </source>
</evidence>
<dbReference type="PROSITE" id="PS00775">
    <property type="entry name" value="GLYCOSYL_HYDROL_F3"/>
    <property type="match status" value="1"/>
</dbReference>
<sequence>MAPNVFLTGVTGYIGGDVFYAVSQAHPDWEISVLVRNKDKAAQLASKYPNVRIVDGELDSADVIEEEVKNADIVYHCADCDHVASATAIAKGAAHHTPEKPLWLIHTSGTGILTVEDFRANTWGIERTKEHNDWDGVDELMNLPDDSFHRNVDKIIIAAGQRDPNSVKTAIVCPPTIYGPGRGPGNQKSVQAYWLAAAVLKRKKGFLVGEGKNTWHEVHIQDLSNVYLALGDAAAAGGGKATWNDKGYYLAENGSFVWGDIQRAVAKVAYEKKLISSPDVDALPDEQIKELNPFGLLDKAVMAPGAGGKRKRGDRSWSGDSGNDGLRPSPHRPGSLNMAQHNHGSHPNHPRDFPETRGRVRRQSSRGGRNNNNLSRRPSNEIPNVAAGQKDTAMSPPAREVPDASQTNGVSPTVVAASVQPSPSPAPSLQQTHAQAQASPKPQPQSLQSPAPPVKPPPSPSPPYDYEYATDGVVEDWASTGRQKVIADGVQARDQEDASTLASIYQELIRSAFYGRLSPTDAGTVIKEIIGEEVAAQDMDMVDDGRSSTVLDTRSLFLDTLSILTDADPTNPALRPLVFSTGINAALLRLQLETPVLQTLGLVRDTFTRIGIRKQTNLLYRQSNYNLLREESEGYSKLLTELFTTSNNEPPTSEVVEDTFERVKAMIGAFDMDVGRVLDVTLDVFAAVLVKQYRFFVKLLRASSWWPKDDISRTLGGDDRDSGLPNWALPGSAVWATTDEERAEIMQANEQRDREFWNRVRDIGIRAFFEIGRKSISEDERRRIFPESTNLSEEEMETRKWIEETGTLPPKGNRVAAQLLGFKLRFYSSKARDKSDILPDNLIYLAALLIKVGFISLRDLYTHLWRPDELMDELKEEKIKEKAERERAARPGGGVNALMMAGALSDDTLPIPRIRESEQRSFTPSKDEEADKATPAKTDEDDLPEPSDQKVMLLKSLLAIGALPESLFILSKFPWLMDAYPELPEYIHRILHHSLSKVYNSLRPLPTAEELREQQQIPSQDQGGLAKGQIRLTSALPRRVLRWAQLDKDDTNDGTDYRFYWDDWADNIPVCQSVDDVFALCSSLLNLSGHKIGLDPSLLAKLARIGKFSLSQDDSAENKARWQDLCKRLLVPAISLTKANPGVVNEVFDLLSFFPRATRYNIYAEWYSGQTSRLPDIKSAFDQARAETKDVLKRLSKTNIRPMARALAKIAFANPGIVINVAISQIESYENLIEVVVECARYFTYLGYDILTWALINSLGQKGRSRVQEGGLLTSRWLNALATFAGRTYKRYSIMDPTPVLQYVVEQLRQNNSTDLIILEQMISSMAGIITDTNFNDAQIQAMAGGEILQSQTILQLLDKRHESKTTSKRLMKALTVSKLAGQLLVAIAQERWTCIYKATEGDSELKLLGNVFDEIHRILAQYLDLLRSNLSVDEFDSFVPDLAALIKEFGIQPEIAFWIRRPSVSRKVADAERTMQEEEAAAAAAAKTRENEAAPLKSEDVKIEMTDEGEMNGTADESAANAMEIDKEQAVATTEGTSNPTSGQPTSSGPTLNPVMQDLEDQVKSALTPETWGVVGLHFYVIFWQLSLYDVHIPQKAYEDEIERQKKKVMAINSDRSDISMAGTQRKEREKKQITQLQDRILEENKAHLKAYGQTRARLQKEKDRWFAGMRGKHDSLNVSLLEQCFLPRLLLSPIDAFYCFKMLKFLHTSATPNFRTVGLLDQLFREQRLTALIFQCTSREADNLGRFLNEVIRDLGRWHADKAVYEKEAFGTKKDLPGFAINVDPEGKPTTFLEYEDFRRLLYKWHRLLASALKICLNGGEYMHIRNAISVLKAVVQHFPAVNWIGRDMLTSVNNLSQNDERDDVKIPAASLIGDLNRREKKWMLPQAFMVSNQPAGKGPAPAAGKPGTPRPRSTTPASLNAAAPEFKPPTSAEPEGGPRQEVTKKLEVEDGEIEDAKMMDVSAKDAETSDQAVQKSAEKAEVVSHQGDQSTAAPPPETTRSQPTSEKPVASTEVHTEAELPSHPRIPDSPVTSQTATKVSESGRLPNVPRRPESDRAPFSSPNMRPQSQIPSRPFRGDDGRLPPRSDLMDARRDRQSDFPRGGRFGDHEHGRSFDQPGPEGRGYGRLERDFPSRPPADEPFRGPPYRDGRLSREADWPDRPGRFRGPPDSREAPSSRSVPPGPQTHPDRADLIQDHPERGGDGYRRGEQMRPEKDDRRALPPRALSPPRADLPNRPERFPPDDRRFPSHPPARSRYEDAPTGPRSDRPSRAPMDAPEPREPGIDMSHGRLRQPEPTSDIPSGPRGRNPSGRGGRTPSGLAHAAPSSPAGAPDRQTPTGPGRQGMRGAPEQPSSTGPSSPKIEKLEASGIHPDRLKALQQQAGEDTFGGSPGPHQSPSPASTVPPSGPRSGLAPPSGPSSNNRGPPSGPGYGGERGRGDKRFAGINNMLQQSGGPGDRGGSGPQIRGRGANRQSGTGGPSPQNTRPGTPGASEEGSRSGPSSQGRPDLLTGRPSASFTEDDGPSKGRLGGGRRCRTTGNENAIGIGIENVTVTVTVNAEVVRTRRAGVAAAAERNNKNGPETLNANVAGAVILEEPSLEKNDWSLERRRAAELARARKTVDGTAARGKTIPSLDRAVMSMKAVSDLLLLWADHHLRRRRHHLPFQVTRKKIEDGVQAAAATAAVSYGTGIETGIASADGIGTTIATGEAGDLTENEADLEETMDLDLVTEEVVEAEEACEWEGRTNGSGEGNEREENGLAFVLDVEKTIEELTLGEKVALTSGIDFWHTAAVPRLNIPSLRLSDGPNGVRGTRFFNGVPAACFPCATALGATWDTELLHEVGRVMAEEAIAKGAHVVLGPTINTQRSPLGGRGFESFAEDGVLSGILAGHYCKGLQGKGVAATLKHFVCNDQEHERLAVDSIVTMRALREIYLMPFQLAMRICKSACVMTAYNKINGTHVSENKQIITDILRKEWGWDGLVMSDWFGTYSTSDSINAGLDLEMPGPTRWRGTALAHAVSSNKTFEFVMDERVRNMLNLHNFVEPLGIPENAPEKSLNRPEDQALLRRAAAESVVLMKNQDNILPLTKEKSILVIGPNAKTAAYCGGGSASLDAYYTVTPFEGVSAQSQGEVKFSQGAYSYLELPELGPLLKTDDGKKGYKFRVYNEPSSEPNRQLIDEMHLVSSIGFLMDYKHPKIKSFTFYVDMEGYFTPEEDGIYDFGVTVVGTGKLFIDDELVVDNSKNQRQGTAFFGNATVEEQGSKELKAGQTYKVVLQFGSAPTSDLDMRGVVVFGPGGFRFGAARRVAQEELISKAAKLASQAEQVVIFAGLTSEWETEGNDRDHMDLPPGSDEMISRVLDANPNAVVVIQSGTPVTMPWAHKTKALLQAWFGGNECGNGIADVLYGNVNPSAKLPLSFPVRLQDNPSYLNFRSERGRVLYGEDVYVGYRYYEKVDLPPLFPFGHGLSYTTFSRSDLSLATSPEKAQLEDGEPISVTLTVTNTASVAGAEIVQLWVAPPPTGVNRPVRELKGFAKVFLEAGETKKVEIVVEKKLATSWWDEQRDKWASEKGTYEVLVTGTGDEVLKSSFEVEKTRYWLGL</sequence>
<dbReference type="OrthoDB" id="29024at2759"/>
<feature type="compositionally biased region" description="Polar residues" evidence="17">
    <location>
        <begin position="1532"/>
        <end position="1552"/>
    </location>
</feature>
<feature type="region of interest" description="Disordered" evidence="17">
    <location>
        <begin position="1471"/>
        <end position="1504"/>
    </location>
</feature>
<dbReference type="SMART" id="SM01217">
    <property type="entry name" value="Fn3_like"/>
    <property type="match status" value="1"/>
</dbReference>
<dbReference type="SUPFAM" id="SSF51445">
    <property type="entry name" value="(Trans)glycosidases"/>
    <property type="match status" value="1"/>
</dbReference>
<dbReference type="Gene3D" id="3.40.50.1700">
    <property type="entry name" value="Glycoside hydrolase family 3 C-terminal domain"/>
    <property type="match status" value="1"/>
</dbReference>
<dbReference type="InterPro" id="IPR002772">
    <property type="entry name" value="Glyco_hydro_3_C"/>
</dbReference>
<feature type="domain" description="PA14" evidence="18">
    <location>
        <begin position="3156"/>
        <end position="3316"/>
    </location>
</feature>
<dbReference type="Pfam" id="PF07691">
    <property type="entry name" value="PA14"/>
    <property type="match status" value="1"/>
</dbReference>
<dbReference type="Pfam" id="PF11262">
    <property type="entry name" value="Tho2"/>
    <property type="match status" value="1"/>
</dbReference>
<evidence type="ECO:0000259" key="18">
    <source>
        <dbReference type="PROSITE" id="PS51820"/>
    </source>
</evidence>
<feature type="region of interest" description="Disordered" evidence="17">
    <location>
        <begin position="305"/>
        <end position="468"/>
    </location>
</feature>
<evidence type="ECO:0000256" key="14">
    <source>
        <dbReference type="ARBA" id="ARBA00023326"/>
    </source>
</evidence>
<dbReference type="PANTHER" id="PTHR21597:SF0">
    <property type="entry name" value="THO COMPLEX SUBUNIT 2"/>
    <property type="match status" value="1"/>
</dbReference>
<evidence type="ECO:0000313" key="19">
    <source>
        <dbReference type="EMBL" id="KAF7125991.1"/>
    </source>
</evidence>
<comment type="caution">
    <text evidence="19">The sequence shown here is derived from an EMBL/GenBank/DDBJ whole genome shotgun (WGS) entry which is preliminary data.</text>
</comment>
<dbReference type="Gene3D" id="3.40.50.720">
    <property type="entry name" value="NAD(P)-binding Rossmann-like Domain"/>
    <property type="match status" value="2"/>
</dbReference>
<feature type="compositionally biased region" description="Low complexity" evidence="17">
    <location>
        <begin position="2499"/>
        <end position="2508"/>
    </location>
</feature>
<evidence type="ECO:0000256" key="5">
    <source>
        <dbReference type="ARBA" id="ARBA00005336"/>
    </source>
</evidence>
<reference evidence="19" key="1">
    <citation type="submission" date="2020-06" db="EMBL/GenBank/DDBJ databases">
        <title>Draft genome sequences of strains closely related to Aspergillus parafelis and Aspergillus hiratsukae.</title>
        <authorList>
            <person name="Dos Santos R.A.C."/>
            <person name="Rivero-Menendez O."/>
            <person name="Steenwyk J.L."/>
            <person name="Mead M.E."/>
            <person name="Goldman G.H."/>
            <person name="Alastruey-Izquierdo A."/>
            <person name="Rokas A."/>
        </authorList>
    </citation>
    <scope>NUCLEOTIDE SEQUENCE</scope>
    <source>
        <strain evidence="19">CNM-CM5793</strain>
        <strain evidence="20">CNM-CM6106</strain>
    </source>
</reference>
<dbReference type="InterPro" id="IPR008030">
    <property type="entry name" value="NmrA-like"/>
</dbReference>
<dbReference type="InterPro" id="IPR037524">
    <property type="entry name" value="PA14/GLEYA"/>
</dbReference>
<dbReference type="InterPro" id="IPR036291">
    <property type="entry name" value="NAD(P)-bd_dom_sf"/>
</dbReference>
<dbReference type="InterPro" id="IPR026891">
    <property type="entry name" value="Fn3-like"/>
</dbReference>
<evidence type="ECO:0000256" key="9">
    <source>
        <dbReference type="ARBA" id="ARBA00023001"/>
    </source>
</evidence>
<gene>
    <name evidence="19" type="ORF">CNMCM5793_002350</name>
    <name evidence="20" type="ORF">CNMCM6106_002278</name>
</gene>
<dbReference type="SUPFAM" id="SSF51735">
    <property type="entry name" value="NAD(P)-binding Rossmann-fold domains"/>
    <property type="match status" value="1"/>
</dbReference>
<feature type="compositionally biased region" description="Basic and acidic residues" evidence="17">
    <location>
        <begin position="2017"/>
        <end position="2029"/>
    </location>
</feature>
<dbReference type="PANTHER" id="PTHR21597">
    <property type="entry name" value="THO2 PROTEIN"/>
    <property type="match status" value="1"/>
</dbReference>
<feature type="compositionally biased region" description="Basic and acidic residues" evidence="17">
    <location>
        <begin position="2257"/>
        <end position="2272"/>
    </location>
</feature>
<evidence type="ECO:0000256" key="6">
    <source>
        <dbReference type="ARBA" id="ARBA00007857"/>
    </source>
</evidence>